<dbReference type="PROSITE" id="PS50835">
    <property type="entry name" value="IG_LIKE"/>
    <property type="match status" value="1"/>
</dbReference>
<evidence type="ECO:0000313" key="7">
    <source>
        <dbReference type="Proteomes" id="UP000228934"/>
    </source>
</evidence>
<dbReference type="Pfam" id="PF13927">
    <property type="entry name" value="Ig_3"/>
    <property type="match status" value="1"/>
</dbReference>
<dbReference type="AlphaFoldDB" id="A0A2G9QJE6"/>
<name>A0A2G9QJE6_AQUCT</name>
<evidence type="ECO:0000256" key="1">
    <source>
        <dbReference type="ARBA" id="ARBA00022729"/>
    </source>
</evidence>
<keyword evidence="7" id="KW-1185">Reference proteome</keyword>
<accession>A0A2G9QJE6</accession>
<dbReference type="InterPro" id="IPR036179">
    <property type="entry name" value="Ig-like_dom_sf"/>
</dbReference>
<reference evidence="7" key="1">
    <citation type="journal article" date="2017" name="Nat. Commun.">
        <title>The North American bullfrog draft genome provides insight into hormonal regulation of long noncoding RNA.</title>
        <authorList>
            <person name="Hammond S.A."/>
            <person name="Warren R.L."/>
            <person name="Vandervalk B.P."/>
            <person name="Kucuk E."/>
            <person name="Khan H."/>
            <person name="Gibb E.A."/>
            <person name="Pandoh P."/>
            <person name="Kirk H."/>
            <person name="Zhao Y."/>
            <person name="Jones M."/>
            <person name="Mungall A.J."/>
            <person name="Coope R."/>
            <person name="Pleasance S."/>
            <person name="Moore R.A."/>
            <person name="Holt R.A."/>
            <person name="Round J.M."/>
            <person name="Ohora S."/>
            <person name="Walle B.V."/>
            <person name="Veldhoen N."/>
            <person name="Helbing C.C."/>
            <person name="Birol I."/>
        </authorList>
    </citation>
    <scope>NUCLEOTIDE SEQUENCE [LARGE SCALE GENOMIC DNA]</scope>
</reference>
<feature type="domain" description="Ig-like" evidence="5">
    <location>
        <begin position="57"/>
        <end position="148"/>
    </location>
</feature>
<keyword evidence="4" id="KW-0393">Immunoglobulin domain</keyword>
<sequence length="173" mass="18756">MKDGQSILNNSTYNLLDGNQTLQIMQPNRTFSGNYSCTISNAVSLNSGSLQLRVYDPVVNVTVIQSPQKVNEGAAFVNLGCSSSSGYTEMVTWMKDGQSVISKNAYSLLDGNWTLQITRPDRTFNGLYICNVSSAAYWGSGSLDLTVSYATLRATSTYSMMIIPLLGGILLAH</sequence>
<dbReference type="OrthoDB" id="6353782at2759"/>
<dbReference type="InterPro" id="IPR007110">
    <property type="entry name" value="Ig-like_dom"/>
</dbReference>
<evidence type="ECO:0000256" key="3">
    <source>
        <dbReference type="ARBA" id="ARBA00023180"/>
    </source>
</evidence>
<dbReference type="CDD" id="cd00096">
    <property type="entry name" value="Ig"/>
    <property type="match status" value="2"/>
</dbReference>
<keyword evidence="3" id="KW-0325">Glycoprotein</keyword>
<evidence type="ECO:0000313" key="6">
    <source>
        <dbReference type="EMBL" id="PIO15742.1"/>
    </source>
</evidence>
<dbReference type="PANTHER" id="PTHR44337">
    <property type="entry name" value="CARCINOEMBRYONIC ANTIGEN-RELATED CELL ADHESION MOLECULE 8"/>
    <property type="match status" value="1"/>
</dbReference>
<evidence type="ECO:0000259" key="5">
    <source>
        <dbReference type="PROSITE" id="PS50835"/>
    </source>
</evidence>
<dbReference type="Proteomes" id="UP000228934">
    <property type="component" value="Unassembled WGS sequence"/>
</dbReference>
<dbReference type="InterPro" id="IPR052598">
    <property type="entry name" value="IgSF_CEA-related"/>
</dbReference>
<dbReference type="Gene3D" id="2.60.40.10">
    <property type="entry name" value="Immunoglobulins"/>
    <property type="match status" value="2"/>
</dbReference>
<dbReference type="InterPro" id="IPR013783">
    <property type="entry name" value="Ig-like_fold"/>
</dbReference>
<proteinExistence type="predicted"/>
<protein>
    <recommendedName>
        <fullName evidence="5">Ig-like domain-containing protein</fullName>
    </recommendedName>
</protein>
<dbReference type="SUPFAM" id="SSF48726">
    <property type="entry name" value="Immunoglobulin"/>
    <property type="match status" value="2"/>
</dbReference>
<evidence type="ECO:0000256" key="4">
    <source>
        <dbReference type="ARBA" id="ARBA00023319"/>
    </source>
</evidence>
<dbReference type="EMBL" id="KV977308">
    <property type="protein sequence ID" value="PIO15742.1"/>
    <property type="molecule type" value="Genomic_DNA"/>
</dbReference>
<keyword evidence="2" id="KW-1015">Disulfide bond</keyword>
<dbReference type="PANTHER" id="PTHR44337:SF20">
    <property type="entry name" value="CARCINOEMBRYONIC ANTIGEN-RELATED CELL ADHESION MOLECULE 5-RELATED"/>
    <property type="match status" value="1"/>
</dbReference>
<evidence type="ECO:0000256" key="2">
    <source>
        <dbReference type="ARBA" id="ARBA00023157"/>
    </source>
</evidence>
<keyword evidence="1" id="KW-0732">Signal</keyword>
<gene>
    <name evidence="6" type="ORF">AB205_0051230</name>
</gene>
<organism evidence="6 7">
    <name type="scientific">Aquarana catesbeiana</name>
    <name type="common">American bullfrog</name>
    <name type="synonym">Rana catesbeiana</name>
    <dbReference type="NCBI Taxonomy" id="8400"/>
    <lineage>
        <taxon>Eukaryota</taxon>
        <taxon>Metazoa</taxon>
        <taxon>Chordata</taxon>
        <taxon>Craniata</taxon>
        <taxon>Vertebrata</taxon>
        <taxon>Euteleostomi</taxon>
        <taxon>Amphibia</taxon>
        <taxon>Batrachia</taxon>
        <taxon>Anura</taxon>
        <taxon>Neobatrachia</taxon>
        <taxon>Ranoidea</taxon>
        <taxon>Ranidae</taxon>
        <taxon>Aquarana</taxon>
    </lineage>
</organism>